<reference evidence="12 13" key="1">
    <citation type="submission" date="2016-10" db="EMBL/GenBank/DDBJ databases">
        <authorList>
            <person name="de Groot N.N."/>
        </authorList>
    </citation>
    <scope>NUCLEOTIDE SEQUENCE [LARGE SCALE GENOMIC DNA]</scope>
    <source>
        <strain evidence="12 13">DSM 12130</strain>
    </source>
</reference>
<dbReference type="GO" id="GO:0005829">
    <property type="term" value="C:cytosol"/>
    <property type="evidence" value="ECO:0007669"/>
    <property type="project" value="TreeGrafter"/>
</dbReference>
<evidence type="ECO:0000256" key="10">
    <source>
        <dbReference type="RuleBase" id="RU003440"/>
    </source>
</evidence>
<feature type="binding site" evidence="9">
    <location>
        <position position="241"/>
    </location>
    <ligand>
        <name>substrate</name>
    </ligand>
</feature>
<evidence type="ECO:0000313" key="13">
    <source>
        <dbReference type="Proteomes" id="UP000199073"/>
    </source>
</evidence>
<dbReference type="PROSITE" id="PS00483">
    <property type="entry name" value="DIHYDROOROTASE_2"/>
    <property type="match status" value="1"/>
</dbReference>
<evidence type="ECO:0000313" key="12">
    <source>
        <dbReference type="EMBL" id="SDP53050.1"/>
    </source>
</evidence>
<dbReference type="InterPro" id="IPR002195">
    <property type="entry name" value="Dihydroorotase_CS"/>
</dbReference>
<feature type="binding site" evidence="9">
    <location>
        <position position="253"/>
    </location>
    <ligand>
        <name>substrate</name>
    </ligand>
</feature>
<dbReference type="PANTHER" id="PTHR43137:SF1">
    <property type="entry name" value="DIHYDROOROTASE"/>
    <property type="match status" value="1"/>
</dbReference>
<comment type="similarity">
    <text evidence="3 9 10">Belongs to the metallo-dependent hydrolases superfamily. DHOase family. Class II DHOase subfamily.</text>
</comment>
<comment type="catalytic activity">
    <reaction evidence="9 10">
        <text>(S)-dihydroorotate + H2O = N-carbamoyl-L-aspartate + H(+)</text>
        <dbReference type="Rhea" id="RHEA:24296"/>
        <dbReference type="ChEBI" id="CHEBI:15377"/>
        <dbReference type="ChEBI" id="CHEBI:15378"/>
        <dbReference type="ChEBI" id="CHEBI:30864"/>
        <dbReference type="ChEBI" id="CHEBI:32814"/>
        <dbReference type="EC" id="3.5.2.3"/>
    </reaction>
</comment>
<dbReference type="InterPro" id="IPR032466">
    <property type="entry name" value="Metal_Hydrolase"/>
</dbReference>
<feature type="binding site" evidence="9">
    <location>
        <position position="14"/>
    </location>
    <ligand>
        <name>Zn(2+)</name>
        <dbReference type="ChEBI" id="CHEBI:29105"/>
        <label>1</label>
    </ligand>
</feature>
<feature type="binding site" evidence="9">
    <location>
        <position position="131"/>
    </location>
    <ligand>
        <name>substrate</name>
    </ligand>
</feature>
<dbReference type="SUPFAM" id="SSF51556">
    <property type="entry name" value="Metallo-dependent hydrolases"/>
    <property type="match status" value="1"/>
</dbReference>
<evidence type="ECO:0000256" key="9">
    <source>
        <dbReference type="HAMAP-Rule" id="MF_00219"/>
    </source>
</evidence>
<name>A0A1H0TH84_9BACT</name>
<dbReference type="UniPathway" id="UPA00070">
    <property type="reaction ID" value="UER00117"/>
</dbReference>
<proteinExistence type="inferred from homology"/>
<evidence type="ECO:0000256" key="6">
    <source>
        <dbReference type="ARBA" id="ARBA00022801"/>
    </source>
</evidence>
<dbReference type="EMBL" id="FNJI01000024">
    <property type="protein sequence ID" value="SDP53050.1"/>
    <property type="molecule type" value="Genomic_DNA"/>
</dbReference>
<dbReference type="PROSITE" id="PS00482">
    <property type="entry name" value="DIHYDROOROTASE_1"/>
    <property type="match status" value="1"/>
</dbReference>
<dbReference type="GO" id="GO:0008270">
    <property type="term" value="F:zinc ion binding"/>
    <property type="evidence" value="ECO:0007669"/>
    <property type="project" value="UniProtKB-UniRule"/>
</dbReference>
<feature type="modified residue" description="N6-carboxylysine" evidence="9">
    <location>
        <position position="94"/>
    </location>
</feature>
<dbReference type="PIRSF" id="PIRSF001237">
    <property type="entry name" value="DHOdimr"/>
    <property type="match status" value="1"/>
</dbReference>
<evidence type="ECO:0000256" key="2">
    <source>
        <dbReference type="ARBA" id="ARBA00004880"/>
    </source>
</evidence>
<comment type="caution">
    <text evidence="9">Lacks conserved residue(s) required for the propagation of feature annotation.</text>
</comment>
<keyword evidence="13" id="KW-1185">Reference proteome</keyword>
<feature type="binding site" description="via carbamate group" evidence="9">
    <location>
        <position position="94"/>
    </location>
    <ligand>
        <name>Zn(2+)</name>
        <dbReference type="ChEBI" id="CHEBI:29105"/>
        <label>1</label>
    </ligand>
</feature>
<evidence type="ECO:0000256" key="5">
    <source>
        <dbReference type="ARBA" id="ARBA00022723"/>
    </source>
</evidence>
<dbReference type="AlphaFoldDB" id="A0A1H0TH84"/>
<dbReference type="InterPro" id="IPR006680">
    <property type="entry name" value="Amidohydro-rel"/>
</dbReference>
<keyword evidence="7 9" id="KW-0862">Zinc</keyword>
<dbReference type="HAMAP" id="MF_00219">
    <property type="entry name" value="PyrC_classII"/>
    <property type="match status" value="1"/>
</dbReference>
<feature type="binding site" evidence="9">
    <location>
        <position position="237"/>
    </location>
    <ligand>
        <name>Zn(2+)</name>
        <dbReference type="ChEBI" id="CHEBI:29105"/>
        <label>1</label>
    </ligand>
</feature>
<evidence type="ECO:0000256" key="7">
    <source>
        <dbReference type="ARBA" id="ARBA00022833"/>
    </source>
</evidence>
<gene>
    <name evidence="9" type="primary">pyrC</name>
    <name evidence="12" type="ORF">SAMN05660330_03079</name>
</gene>
<sequence>MNIDIRSPLDMHLHLREGEMLARIAPLSSMSFAGGVIMPNLKEPVDTLEKVHGYRKAIEEQCNPDEFTPYMTAFFRCYSAAELQALRSAIIGIKLYPAGITTQSEAGVSDFSGIEETISVMEELQIPLLVHGESNGFVMDREKEFLKIYERLAKNFPKLHIIMEHITTADAVEFMDKYPNISATVTLHHLFITLDDVIGGLMEPDLFCKPIAKTPRDLGALQDAVLSGHPRVMFGSDSAPHPRQKKECCGCAAGIFSAPVALPMLADFFVKRGKPELLQGFVSDIACRRYRLTPVNRTIRLSQQSWRIPELYNGVKPFGAGCEIGWKLATEKN</sequence>
<dbReference type="RefSeq" id="WP_092224402.1">
    <property type="nucleotide sequence ID" value="NZ_FNJI01000024.1"/>
</dbReference>
<accession>A0A1H0TH84</accession>
<evidence type="ECO:0000256" key="4">
    <source>
        <dbReference type="ARBA" id="ARBA00012860"/>
    </source>
</evidence>
<dbReference type="OrthoDB" id="9808095at2"/>
<feature type="domain" description="Amidohydrolase-related" evidence="11">
    <location>
        <begin position="10"/>
        <end position="247"/>
    </location>
</feature>
<dbReference type="STRING" id="91360.SAMN05660330_03079"/>
<dbReference type="Proteomes" id="UP000199073">
    <property type="component" value="Unassembled WGS sequence"/>
</dbReference>
<comment type="cofactor">
    <cofactor evidence="9 10">
        <name>Zn(2+)</name>
        <dbReference type="ChEBI" id="CHEBI:29105"/>
    </cofactor>
    <text evidence="9 10">Binds 2 Zn(2+) ions per subunit.</text>
</comment>
<keyword evidence="6 9" id="KW-0378">Hydrolase</keyword>
<dbReference type="NCBIfam" id="TIGR00856">
    <property type="entry name" value="pyrC_dimer"/>
    <property type="match status" value="1"/>
</dbReference>
<evidence type="ECO:0000256" key="1">
    <source>
        <dbReference type="ARBA" id="ARBA00002368"/>
    </source>
</evidence>
<evidence type="ECO:0000259" key="11">
    <source>
        <dbReference type="Pfam" id="PF01979"/>
    </source>
</evidence>
<keyword evidence="5 9" id="KW-0479">Metal-binding</keyword>
<feature type="binding site" evidence="9">
    <location>
        <position position="131"/>
    </location>
    <ligand>
        <name>Zn(2+)</name>
        <dbReference type="ChEBI" id="CHEBI:29105"/>
        <label>2</label>
    </ligand>
</feature>
<dbReference type="Gene3D" id="3.20.20.140">
    <property type="entry name" value="Metal-dependent hydrolases"/>
    <property type="match status" value="1"/>
</dbReference>
<dbReference type="GO" id="GO:0006207">
    <property type="term" value="P:'de novo' pyrimidine nucleobase biosynthetic process"/>
    <property type="evidence" value="ECO:0007669"/>
    <property type="project" value="TreeGrafter"/>
</dbReference>
<evidence type="ECO:0000256" key="8">
    <source>
        <dbReference type="ARBA" id="ARBA00022975"/>
    </source>
</evidence>
<dbReference type="InterPro" id="IPR004721">
    <property type="entry name" value="DHOdimr"/>
</dbReference>
<dbReference type="Pfam" id="PF01979">
    <property type="entry name" value="Amidohydro_1"/>
    <property type="match status" value="1"/>
</dbReference>
<feature type="binding site" evidence="9">
    <location>
        <position position="165"/>
    </location>
    <ligand>
        <name>Zn(2+)</name>
        <dbReference type="ChEBI" id="CHEBI:29105"/>
        <label>2</label>
    </ligand>
</feature>
<dbReference type="GO" id="GO:0004151">
    <property type="term" value="F:dihydroorotase activity"/>
    <property type="evidence" value="ECO:0007669"/>
    <property type="project" value="UniProtKB-UniRule"/>
</dbReference>
<comment type="pathway">
    <text evidence="2 9 10">Pyrimidine metabolism; UMP biosynthesis via de novo pathway; (S)-dihydroorotate from bicarbonate: step 3/3.</text>
</comment>
<dbReference type="EC" id="3.5.2.3" evidence="4 9"/>
<feature type="binding site" evidence="9">
    <location>
        <begin position="14"/>
        <end position="16"/>
    </location>
    <ligand>
        <name>substrate</name>
    </ligand>
</feature>
<dbReference type="GO" id="GO:0044205">
    <property type="term" value="P:'de novo' UMP biosynthetic process"/>
    <property type="evidence" value="ECO:0007669"/>
    <property type="project" value="UniProtKB-UniRule"/>
</dbReference>
<keyword evidence="8 9" id="KW-0665">Pyrimidine biosynthesis</keyword>
<feature type="binding site" description="via carbamate group" evidence="9">
    <location>
        <position position="94"/>
    </location>
    <ligand>
        <name>Zn(2+)</name>
        <dbReference type="ChEBI" id="CHEBI:29105"/>
        <label>2</label>
    </ligand>
</feature>
<protein>
    <recommendedName>
        <fullName evidence="4 9">Dihydroorotase</fullName>
        <shortName evidence="9">DHOase</shortName>
        <ecNumber evidence="4 9">3.5.2.3</ecNumber>
    </recommendedName>
</protein>
<feature type="binding site" evidence="9">
    <location>
        <position position="12"/>
    </location>
    <ligand>
        <name>Zn(2+)</name>
        <dbReference type="ChEBI" id="CHEBI:29105"/>
        <label>1</label>
    </ligand>
</feature>
<organism evidence="12 13">
    <name type="scientific">Desulforhopalus singaporensis</name>
    <dbReference type="NCBI Taxonomy" id="91360"/>
    <lineage>
        <taxon>Bacteria</taxon>
        <taxon>Pseudomonadati</taxon>
        <taxon>Thermodesulfobacteriota</taxon>
        <taxon>Desulfobulbia</taxon>
        <taxon>Desulfobulbales</taxon>
        <taxon>Desulfocapsaceae</taxon>
        <taxon>Desulforhopalus</taxon>
    </lineage>
</organism>
<feature type="active site" evidence="9">
    <location>
        <position position="237"/>
    </location>
</feature>
<comment type="subunit">
    <text evidence="9">Homodimer.</text>
</comment>
<comment type="function">
    <text evidence="1 9">Catalyzes the reversible cyclization of carbamoyl aspartate to dihydroorotate.</text>
</comment>
<evidence type="ECO:0000256" key="3">
    <source>
        <dbReference type="ARBA" id="ARBA00005631"/>
    </source>
</evidence>
<dbReference type="PANTHER" id="PTHR43137">
    <property type="entry name" value="DIHYDROOROTASE"/>
    <property type="match status" value="1"/>
</dbReference>
<feature type="binding site" evidence="9">
    <location>
        <position position="40"/>
    </location>
    <ligand>
        <name>substrate</name>
    </ligand>
</feature>